<keyword evidence="1" id="KW-0812">Transmembrane</keyword>
<evidence type="ECO:0000313" key="2">
    <source>
        <dbReference type="EMBL" id="RCX32279.1"/>
    </source>
</evidence>
<evidence type="ECO:0000313" key="3">
    <source>
        <dbReference type="Proteomes" id="UP000252707"/>
    </source>
</evidence>
<accession>A0A369CEE3</accession>
<organism evidence="2 3">
    <name type="scientific">Thioalbus denitrificans</name>
    <dbReference type="NCBI Taxonomy" id="547122"/>
    <lineage>
        <taxon>Bacteria</taxon>
        <taxon>Pseudomonadati</taxon>
        <taxon>Pseudomonadota</taxon>
        <taxon>Gammaproteobacteria</taxon>
        <taxon>Chromatiales</taxon>
        <taxon>Ectothiorhodospiraceae</taxon>
        <taxon>Thioalbus</taxon>
    </lineage>
</organism>
<dbReference type="EMBL" id="QPJY01000002">
    <property type="protein sequence ID" value="RCX32279.1"/>
    <property type="molecule type" value="Genomic_DNA"/>
</dbReference>
<reference evidence="2 3" key="1">
    <citation type="submission" date="2018-07" db="EMBL/GenBank/DDBJ databases">
        <title>Genomic Encyclopedia of Type Strains, Phase IV (KMG-IV): sequencing the most valuable type-strain genomes for metagenomic binning, comparative biology and taxonomic classification.</title>
        <authorList>
            <person name="Goeker M."/>
        </authorList>
    </citation>
    <scope>NUCLEOTIDE SEQUENCE [LARGE SCALE GENOMIC DNA]</scope>
    <source>
        <strain evidence="2 3">DSM 26407</strain>
    </source>
</reference>
<keyword evidence="1" id="KW-0472">Membrane</keyword>
<keyword evidence="1" id="KW-1133">Transmembrane helix</keyword>
<keyword evidence="3" id="KW-1185">Reference proteome</keyword>
<name>A0A369CEE3_9GAMM</name>
<evidence type="ECO:0000256" key="1">
    <source>
        <dbReference type="SAM" id="Phobius"/>
    </source>
</evidence>
<feature type="transmembrane region" description="Helical" evidence="1">
    <location>
        <begin position="20"/>
        <end position="42"/>
    </location>
</feature>
<comment type="caution">
    <text evidence="2">The sequence shown here is derived from an EMBL/GenBank/DDBJ whole genome shotgun (WGS) entry which is preliminary data.</text>
</comment>
<dbReference type="AlphaFoldDB" id="A0A369CEE3"/>
<proteinExistence type="predicted"/>
<gene>
    <name evidence="2" type="ORF">DFQ59_102641</name>
</gene>
<dbReference type="Proteomes" id="UP000252707">
    <property type="component" value="Unassembled WGS sequence"/>
</dbReference>
<protein>
    <submittedName>
        <fullName evidence="2">Uncharacterized protein</fullName>
    </submittedName>
</protein>
<sequence>MCSEDGEKGVQRYCLARRGFLGCFAIGLGLLLAGGCSVYRLAVGEHFAYAFTNAGDEEIEDVSAAVPGHGEVYGQAGMSGHSKAFHLINVWAEEGRRVPEVLQVRWRKLPEPGGKPYTGKPVGPYTVKVRERIPPEILKQVHSSADLQLRLIFAIQNQGVDFRWELREYGWEVIGTKLLRSGE</sequence>